<evidence type="ECO:0000313" key="5">
    <source>
        <dbReference type="Proteomes" id="UP000075238"/>
    </source>
</evidence>
<dbReference type="InterPro" id="IPR046453">
    <property type="entry name" value="GpA_ATPase"/>
</dbReference>
<feature type="compositionally biased region" description="Low complexity" evidence="1">
    <location>
        <begin position="643"/>
        <end position="663"/>
    </location>
</feature>
<dbReference type="Gene3D" id="3.40.50.300">
    <property type="entry name" value="P-loop containing nucleotide triphosphate hydrolases"/>
    <property type="match status" value="1"/>
</dbReference>
<feature type="region of interest" description="Disordered" evidence="1">
    <location>
        <begin position="611"/>
        <end position="674"/>
    </location>
</feature>
<dbReference type="HAMAP" id="MF_04144">
    <property type="entry name" value="TERL_LAMBDA"/>
    <property type="match status" value="1"/>
</dbReference>
<dbReference type="AlphaFoldDB" id="A0A142JQK5"/>
<dbReference type="Pfam" id="PF20454">
    <property type="entry name" value="GpA_nuclease"/>
    <property type="match status" value="1"/>
</dbReference>
<dbReference type="OrthoDB" id="5181253at2"/>
<dbReference type="KEGG" id="cnan:A2G96_16920"/>
<evidence type="ECO:0000313" key="4">
    <source>
        <dbReference type="EMBL" id="AMR80367.1"/>
    </source>
</evidence>
<dbReference type="STRING" id="1796606.A2G96_16920"/>
<feature type="domain" description="Terminase large subunit GpA endonuclease" evidence="3">
    <location>
        <begin position="295"/>
        <end position="585"/>
    </location>
</feature>
<dbReference type="Proteomes" id="UP000075238">
    <property type="component" value="Chromosome 1"/>
</dbReference>
<reference evidence="4 5" key="1">
    <citation type="submission" date="2016-03" db="EMBL/GenBank/DDBJ databases">
        <title>Complete genome sequence of a novel chlorpyrifos degrading bacterium, Cupriavidus nantongensis sp. X1.</title>
        <authorList>
            <person name="Fang L."/>
        </authorList>
    </citation>
    <scope>NUCLEOTIDE SEQUENCE [LARGE SCALE GENOMIC DNA]</scope>
    <source>
        <strain evidence="4 5">X1</strain>
    </source>
</reference>
<dbReference type="PANTHER" id="PTHR34413:SF2">
    <property type="entry name" value="PROPHAGE TAIL FIBER ASSEMBLY PROTEIN HOMOLOG TFAE-RELATED"/>
    <property type="match status" value="1"/>
</dbReference>
<evidence type="ECO:0000259" key="3">
    <source>
        <dbReference type="Pfam" id="PF20454"/>
    </source>
</evidence>
<sequence>MSLDEWASKHFYLSAESSYVEQAWRPWPFQRAILACISNDDIRAVDFRKSARVGYTKMILAAIGYFAHHKRRNQALWQPTDDDRDEFVKTELDPMLRDVKAMREVFPAYLARHKDNTLQAKKFLGSMSHFRGGKAAKSYRRISVDVVYLDELDAFDADVEKEGAPDVLAGKRIEGATFPKMVTGSTPKLKGFSLIEAREMQADARYDYHVHCPHCDGHHAITWGGKDEPHGFKWTGRDAESARHLCPHCGALITQAEYLAVWERGFWYGDDGSTIEHDGVFRNAAGERVLPPRHIAFRVWTAYSPAASWADIVKEFLAAYDKAQEGDDSKLKAFRNTTLGETWEGEIERTDAEELKHRAEPFRLAVVPWGCLLLLASCDTQDNRVEVSVWGFGRGSEMWTIDHQFFFGNTQEDEVWDRVLTYLVETRFPHVSGTELKIAASAVDSGGHSTHRVYEFARVNARHKVFAVKGRPTGERNIRDGASQVDIDWRGKRRKKGVTLWWVGTNLVKDLLHGRLEVEKPGPGYVHLSRDLSDEWFRQFAGEARATRKTQFGSQTRWVAQRKRLEAKDCAVYAIWLEHHMELRRRPEAWWDALEEQVQPRNLSLFAMADGPPDMAQETDSTPASAGLLLGAQPTQEASGLLAREAPPAAEPVAARPRQPAQRRVIRSSYLKRR</sequence>
<dbReference type="PANTHER" id="PTHR34413">
    <property type="entry name" value="PROPHAGE TAIL FIBER ASSEMBLY PROTEIN HOMOLOG TFAE-RELATED-RELATED"/>
    <property type="match status" value="1"/>
</dbReference>
<dbReference type="InterPro" id="IPR008866">
    <property type="entry name" value="Phage_lambda_GpA-like"/>
</dbReference>
<proteinExistence type="inferred from homology"/>
<organism evidence="4 5">
    <name type="scientific">Cupriavidus nantongensis</name>
    <dbReference type="NCBI Taxonomy" id="1796606"/>
    <lineage>
        <taxon>Bacteria</taxon>
        <taxon>Pseudomonadati</taxon>
        <taxon>Pseudomonadota</taxon>
        <taxon>Betaproteobacteria</taxon>
        <taxon>Burkholderiales</taxon>
        <taxon>Burkholderiaceae</taxon>
        <taxon>Cupriavidus</taxon>
    </lineage>
</organism>
<name>A0A142JQK5_9BURK</name>
<dbReference type="InterPro" id="IPR046454">
    <property type="entry name" value="GpA_endonuclease"/>
</dbReference>
<accession>A0A142JQK5</accession>
<keyword evidence="5" id="KW-1185">Reference proteome</keyword>
<feature type="compositionally biased region" description="Basic residues" evidence="1">
    <location>
        <begin position="664"/>
        <end position="674"/>
    </location>
</feature>
<evidence type="ECO:0000259" key="2">
    <source>
        <dbReference type="Pfam" id="PF05876"/>
    </source>
</evidence>
<dbReference type="GO" id="GO:0004519">
    <property type="term" value="F:endonuclease activity"/>
    <property type="evidence" value="ECO:0007669"/>
    <property type="project" value="InterPro"/>
</dbReference>
<dbReference type="InterPro" id="IPR027417">
    <property type="entry name" value="P-loop_NTPase"/>
</dbReference>
<evidence type="ECO:0000256" key="1">
    <source>
        <dbReference type="SAM" id="MobiDB-lite"/>
    </source>
</evidence>
<gene>
    <name evidence="4" type="ORF">A2G96_16920</name>
</gene>
<dbReference type="GO" id="GO:0005524">
    <property type="term" value="F:ATP binding"/>
    <property type="evidence" value="ECO:0007669"/>
    <property type="project" value="InterPro"/>
</dbReference>
<dbReference type="GO" id="GO:0016887">
    <property type="term" value="F:ATP hydrolysis activity"/>
    <property type="evidence" value="ECO:0007669"/>
    <property type="project" value="InterPro"/>
</dbReference>
<dbReference type="InterPro" id="IPR051220">
    <property type="entry name" value="TFA_Chaperone"/>
</dbReference>
<dbReference type="EMBL" id="CP014844">
    <property type="protein sequence ID" value="AMR80367.1"/>
    <property type="molecule type" value="Genomic_DNA"/>
</dbReference>
<dbReference type="Pfam" id="PF05876">
    <property type="entry name" value="GpA_ATPase"/>
    <property type="match status" value="1"/>
</dbReference>
<protein>
    <submittedName>
        <fullName evidence="4">Terminase</fullName>
    </submittedName>
</protein>
<feature type="domain" description="Phage terminase large subunit GpA ATPase" evidence="2">
    <location>
        <begin position="24"/>
        <end position="267"/>
    </location>
</feature>